<dbReference type="PANTHER" id="PTHR12526">
    <property type="entry name" value="GLYCOSYLTRANSFERASE"/>
    <property type="match status" value="1"/>
</dbReference>
<name>A0ABR8CRQ9_9NOST</name>
<evidence type="ECO:0000256" key="1">
    <source>
        <dbReference type="ARBA" id="ARBA00022676"/>
    </source>
</evidence>
<proteinExistence type="predicted"/>
<feature type="domain" description="Glycosyltransferase subfamily 4-like N-terminal" evidence="3">
    <location>
        <begin position="16"/>
        <end position="203"/>
    </location>
</feature>
<keyword evidence="1" id="KW-0328">Glycosyltransferase</keyword>
<dbReference type="Proteomes" id="UP000607281">
    <property type="component" value="Unassembled WGS sequence"/>
</dbReference>
<dbReference type="Pfam" id="PF13439">
    <property type="entry name" value="Glyco_transf_4"/>
    <property type="match status" value="1"/>
</dbReference>
<evidence type="ECO:0000259" key="3">
    <source>
        <dbReference type="Pfam" id="PF13439"/>
    </source>
</evidence>
<dbReference type="Pfam" id="PF13692">
    <property type="entry name" value="Glyco_trans_1_4"/>
    <property type="match status" value="1"/>
</dbReference>
<protein>
    <submittedName>
        <fullName evidence="4">Glycosyltransferase family 4 protein</fullName>
    </submittedName>
</protein>
<keyword evidence="2" id="KW-0808">Transferase</keyword>
<evidence type="ECO:0000313" key="4">
    <source>
        <dbReference type="EMBL" id="MBD2345476.1"/>
    </source>
</evidence>
<reference evidence="4 5" key="1">
    <citation type="journal article" date="2020" name="ISME J.">
        <title>Comparative genomics reveals insights into cyanobacterial evolution and habitat adaptation.</title>
        <authorList>
            <person name="Chen M.Y."/>
            <person name="Teng W.K."/>
            <person name="Zhao L."/>
            <person name="Hu C.X."/>
            <person name="Zhou Y.K."/>
            <person name="Han B.P."/>
            <person name="Song L.R."/>
            <person name="Shu W.S."/>
        </authorList>
    </citation>
    <scope>NUCLEOTIDE SEQUENCE [LARGE SCALE GENOMIC DNA]</scope>
    <source>
        <strain evidence="4 5">FACHB-260</strain>
    </source>
</reference>
<comment type="caution">
    <text evidence="4">The sequence shown here is derived from an EMBL/GenBank/DDBJ whole genome shotgun (WGS) entry which is preliminary data.</text>
</comment>
<keyword evidence="5" id="KW-1185">Reference proteome</keyword>
<sequence length="416" mass="46900">MKIALISYEYPPDTAYGGIATYMYQLAKMLNQRGHYIEVFTASPHRSGTYIEDGIKIHRIIEENRKNRRDFSARIGKIFAERHATVNFDVIEGAEAGAHTKGSVEITPDIALVIKLHTPTFMIDGINYVEPSLKMKVRRFVGALRRGEKPKPFVSLYYDPHTDIERLHTLDADEITTPSQALGNKLIAEWQLPSEKVFHIPNPYIPTQELLNIPIETHTDAVTFIGRLEIRKGILELAQAIPKILQHCPNTKFRFIGAFWPSPEPGLDMRQYIEKKLKRYSKSLEFTGSISLDSIPSFLANTDVCVFPSRWENFPNVCLEAMAAGRGVVGSSAGGMLDMLDDGKAGLLVPPHAPEKIADAVVELLKNPKLRMQLGQVSRDRVLSEYNLERIATLQEASYIRAIKKRHELGKRVINN</sequence>
<dbReference type="InterPro" id="IPR028098">
    <property type="entry name" value="Glyco_trans_4-like_N"/>
</dbReference>
<dbReference type="SUPFAM" id="SSF53756">
    <property type="entry name" value="UDP-Glycosyltransferase/glycogen phosphorylase"/>
    <property type="match status" value="1"/>
</dbReference>
<accession>A0ABR8CRQ9</accession>
<dbReference type="CDD" id="cd03801">
    <property type="entry name" value="GT4_PimA-like"/>
    <property type="match status" value="1"/>
</dbReference>
<dbReference type="EMBL" id="JACJRF010000025">
    <property type="protein sequence ID" value="MBD2345476.1"/>
    <property type="molecule type" value="Genomic_DNA"/>
</dbReference>
<organism evidence="4 5">
    <name type="scientific">Anabaena subtropica FACHB-260</name>
    <dbReference type="NCBI Taxonomy" id="2692884"/>
    <lineage>
        <taxon>Bacteria</taxon>
        <taxon>Bacillati</taxon>
        <taxon>Cyanobacteriota</taxon>
        <taxon>Cyanophyceae</taxon>
        <taxon>Nostocales</taxon>
        <taxon>Nostocaceae</taxon>
        <taxon>Anabaena</taxon>
    </lineage>
</organism>
<dbReference type="PANTHER" id="PTHR12526:SF510">
    <property type="entry name" value="D-INOSITOL 3-PHOSPHATE GLYCOSYLTRANSFERASE"/>
    <property type="match status" value="1"/>
</dbReference>
<evidence type="ECO:0000313" key="5">
    <source>
        <dbReference type="Proteomes" id="UP000607281"/>
    </source>
</evidence>
<evidence type="ECO:0000256" key="2">
    <source>
        <dbReference type="ARBA" id="ARBA00022679"/>
    </source>
</evidence>
<dbReference type="Gene3D" id="3.40.50.2000">
    <property type="entry name" value="Glycogen Phosphorylase B"/>
    <property type="match status" value="2"/>
</dbReference>
<gene>
    <name evidence="4" type="ORF">H6G18_15165</name>
</gene>